<dbReference type="CDD" id="cd18805">
    <property type="entry name" value="SF2_C_suv3"/>
    <property type="match status" value="1"/>
</dbReference>
<dbReference type="GO" id="GO:0004386">
    <property type="term" value="F:helicase activity"/>
    <property type="evidence" value="ECO:0007669"/>
    <property type="project" value="UniProtKB-KW"/>
</dbReference>
<dbReference type="PANTHER" id="PTHR12131:SF1">
    <property type="entry name" value="ATP-DEPENDENT RNA HELICASE SUPV3L1, MITOCHONDRIAL-RELATED"/>
    <property type="match status" value="1"/>
</dbReference>
<feature type="coiled-coil region" evidence="5">
    <location>
        <begin position="330"/>
        <end position="357"/>
    </location>
</feature>
<evidence type="ECO:0000259" key="6">
    <source>
        <dbReference type="PROSITE" id="PS51192"/>
    </source>
</evidence>
<dbReference type="Gene3D" id="3.40.50.300">
    <property type="entry name" value="P-loop containing nucleotide triphosphate hydrolases"/>
    <property type="match status" value="2"/>
</dbReference>
<dbReference type="InterPro" id="IPR055206">
    <property type="entry name" value="DEXQc_SUV3"/>
</dbReference>
<keyword evidence="4" id="KW-0067">ATP-binding</keyword>
<keyword evidence="1" id="KW-0547">Nucleotide-binding</keyword>
<reference evidence="8" key="1">
    <citation type="submission" date="2020-02" db="EMBL/GenBank/DDBJ databases">
        <title>Bacillus sedimentmangrovi sp. nov., isolated from sediment of the mangrove ecosystem.</title>
        <authorList>
            <person name="Liu G."/>
        </authorList>
    </citation>
    <scope>NUCLEOTIDE SEQUENCE [LARGE SCALE GENOMIC DNA]</scope>
    <source>
        <strain evidence="8">SgZ-7</strain>
    </source>
</reference>
<comment type="caution">
    <text evidence="8">The sequence shown here is derived from an EMBL/GenBank/DDBJ whole genome shotgun (WGS) entry which is preliminary data.</text>
</comment>
<dbReference type="PANTHER" id="PTHR12131">
    <property type="entry name" value="ATP-DEPENDENT RNA AND DNA HELICASE"/>
    <property type="match status" value="1"/>
</dbReference>
<name>A0A6B3TTM7_9BACI</name>
<feature type="domain" description="Helicase ATP-binding" evidence="6">
    <location>
        <begin position="368"/>
        <end position="492"/>
    </location>
</feature>
<dbReference type="Proteomes" id="UP000481621">
    <property type="component" value="Unassembled WGS sequence"/>
</dbReference>
<dbReference type="GO" id="GO:0005524">
    <property type="term" value="F:ATP binding"/>
    <property type="evidence" value="ECO:0007669"/>
    <property type="project" value="UniProtKB-KW"/>
</dbReference>
<evidence type="ECO:0000313" key="9">
    <source>
        <dbReference type="Proteomes" id="UP000481621"/>
    </source>
</evidence>
<dbReference type="GO" id="GO:0016787">
    <property type="term" value="F:hydrolase activity"/>
    <property type="evidence" value="ECO:0007669"/>
    <property type="project" value="UniProtKB-KW"/>
</dbReference>
<dbReference type="InterPro" id="IPR050699">
    <property type="entry name" value="RNA-DNA_Helicase"/>
</dbReference>
<evidence type="ECO:0000259" key="7">
    <source>
        <dbReference type="PROSITE" id="PS51194"/>
    </source>
</evidence>
<evidence type="ECO:0000313" key="8">
    <source>
        <dbReference type="EMBL" id="NEX80183.1"/>
    </source>
</evidence>
<gene>
    <name evidence="8" type="ORF">G4Z05_15130</name>
</gene>
<proteinExistence type="predicted"/>
<evidence type="ECO:0000256" key="2">
    <source>
        <dbReference type="ARBA" id="ARBA00022801"/>
    </source>
</evidence>
<evidence type="ECO:0000256" key="4">
    <source>
        <dbReference type="ARBA" id="ARBA00022840"/>
    </source>
</evidence>
<dbReference type="InterPro" id="IPR027417">
    <property type="entry name" value="P-loop_NTPase"/>
</dbReference>
<organism evidence="8 9">
    <name type="scientific">Neobacillus thermocopriae</name>
    <dbReference type="NCBI Taxonomy" id="1215031"/>
    <lineage>
        <taxon>Bacteria</taxon>
        <taxon>Bacillati</taxon>
        <taxon>Bacillota</taxon>
        <taxon>Bacilli</taxon>
        <taxon>Bacillales</taxon>
        <taxon>Bacillaceae</taxon>
        <taxon>Neobacillus</taxon>
    </lineage>
</organism>
<evidence type="ECO:0000256" key="5">
    <source>
        <dbReference type="SAM" id="Coils"/>
    </source>
</evidence>
<dbReference type="PROSITE" id="PS51194">
    <property type="entry name" value="HELICASE_CTER"/>
    <property type="match status" value="1"/>
</dbReference>
<dbReference type="InterPro" id="IPR014001">
    <property type="entry name" value="Helicase_ATP-bd"/>
</dbReference>
<protein>
    <submittedName>
        <fullName evidence="8">RNA helicase</fullName>
    </submittedName>
</protein>
<dbReference type="RefSeq" id="WP_163252634.1">
    <property type="nucleotide sequence ID" value="NZ_JAAIUV010000033.1"/>
</dbReference>
<dbReference type="InterPro" id="IPR001650">
    <property type="entry name" value="Helicase_C-like"/>
</dbReference>
<dbReference type="Pfam" id="PF22527">
    <property type="entry name" value="DEXQc_Suv3"/>
    <property type="match status" value="1"/>
</dbReference>
<keyword evidence="2" id="KW-0378">Hydrolase</keyword>
<dbReference type="AlphaFoldDB" id="A0A6B3TTM7"/>
<dbReference type="Pfam" id="PF00271">
    <property type="entry name" value="Helicase_C"/>
    <property type="match status" value="1"/>
</dbReference>
<evidence type="ECO:0000256" key="3">
    <source>
        <dbReference type="ARBA" id="ARBA00022806"/>
    </source>
</evidence>
<dbReference type="SMART" id="SM00490">
    <property type="entry name" value="HELICc"/>
    <property type="match status" value="1"/>
</dbReference>
<dbReference type="EMBL" id="JAAIUV010000033">
    <property type="protein sequence ID" value="NEX80183.1"/>
    <property type="molecule type" value="Genomic_DNA"/>
</dbReference>
<accession>A0A6B3TTM7</accession>
<sequence length="861" mass="102152">MSKLTAIYPQAVEHTKMKVYQDIDRYLEMKETLPSFEQYLEDRKHYLQQIWINVWLNKSTNDVSKKEKKQFLMERDYHVDGVDRKLINKLFRDEMRSYQPFDVLEWVKQTFGTQKEQWESRYLQAKEQFIKREEQKRLESELADYRKKMEEIATKILETEYKHFYLYVRQFVAKQLAADLKKNTKYQTLDPAALEEKLVPLGVFQPFEYKTMADFFEELTGDIHKPPHEWGGTYFEYETYYYVYEGLVYDYLSELIPQKILELLPIEIKGDYFKKFNKDLTVHFVKDSLKNLIYDMVGFIFEDIQEEYVSDLLRLSDIPFHLSVHDEIFERDLKDRERKQAEELAELERKKAEEERIMKDIFGMEYDPSLKRNVRYVLHIGETNTGKTFHALEKMKQASSGLYLAPLRLLALEVYDKLNAEGTTCSLKTGEEEKIVPGANHISCTVEMFHEKEFYEVVVIDEAQMITDKDRGFSWYKAITKANANEVHIIGSRNSKEMMIELLGDSIIEIKEYTRDTPLKVEKKEFHIKNVKRGDALICFSRRRVLELASRLQNDGHSVSMIYGSMPPETRKKQIQQFYEGKTKVIVATDAIGMGLNLPIRRIVFLENEKFDGTRRRLLTSQEVKQIAGRAGRKGIYDVGKVAFTSNIKKMKNLLFQEDQPVQTFAIAPTNSVLERFQRYYHDLGTFFELWEKFKSPKGTKKASLTEERALYEKIAGTEIEARLSLKDLYGFLHLPFSKNEPALTRQWEETMYAIIHGRELPEPPIKERNLEELELSYKAIGLHLLFLYRLGHRTEALYWERLREEISDKVQERLKSDIKKFIKKCKKCGKKLPWDHSFPTCDTCYKHRNKTFWDEDRYEY</sequence>
<evidence type="ECO:0000256" key="1">
    <source>
        <dbReference type="ARBA" id="ARBA00022741"/>
    </source>
</evidence>
<keyword evidence="9" id="KW-1185">Reference proteome</keyword>
<feature type="domain" description="Helicase C-terminal" evidence="7">
    <location>
        <begin position="523"/>
        <end position="673"/>
    </location>
</feature>
<dbReference type="Gene3D" id="1.20.272.40">
    <property type="match status" value="1"/>
</dbReference>
<dbReference type="PROSITE" id="PS51192">
    <property type="entry name" value="HELICASE_ATP_BIND_1"/>
    <property type="match status" value="1"/>
</dbReference>
<dbReference type="SUPFAM" id="SSF52540">
    <property type="entry name" value="P-loop containing nucleoside triphosphate hydrolases"/>
    <property type="match status" value="1"/>
</dbReference>
<keyword evidence="3 8" id="KW-0347">Helicase</keyword>
<keyword evidence="5" id="KW-0175">Coiled coil</keyword>